<reference evidence="5" key="1">
    <citation type="journal article" date="2020" name="mSystems">
        <title>Genome- and Community-Level Interaction Insights into Carbon Utilization and Element Cycling Functions of Hydrothermarchaeota in Hydrothermal Sediment.</title>
        <authorList>
            <person name="Zhou Z."/>
            <person name="Liu Y."/>
            <person name="Xu W."/>
            <person name="Pan J."/>
            <person name="Luo Z.H."/>
            <person name="Li M."/>
        </authorList>
    </citation>
    <scope>NUCLEOTIDE SEQUENCE</scope>
    <source>
        <strain evidence="5">HyVt-388</strain>
    </source>
</reference>
<organism evidence="5 6">
    <name type="scientific">candidate division WOR-3 bacterium</name>
    <dbReference type="NCBI Taxonomy" id="2052148"/>
    <lineage>
        <taxon>Bacteria</taxon>
        <taxon>Bacteria division WOR-3</taxon>
    </lineage>
</organism>
<keyword evidence="1" id="KW-0479">Metal-binding</keyword>
<proteinExistence type="predicted"/>
<dbReference type="PROSITE" id="PS51379">
    <property type="entry name" value="4FE4S_FER_2"/>
    <property type="match status" value="1"/>
</dbReference>
<evidence type="ECO:0000256" key="2">
    <source>
        <dbReference type="ARBA" id="ARBA00023004"/>
    </source>
</evidence>
<dbReference type="GO" id="GO:0051536">
    <property type="term" value="F:iron-sulfur cluster binding"/>
    <property type="evidence" value="ECO:0007669"/>
    <property type="project" value="UniProtKB-KW"/>
</dbReference>
<keyword evidence="2" id="KW-0408">Iron</keyword>
<dbReference type="EMBL" id="DRIG01000037">
    <property type="protein sequence ID" value="HEC78182.1"/>
    <property type="molecule type" value="Genomic_DNA"/>
</dbReference>
<evidence type="ECO:0000313" key="6">
    <source>
        <dbReference type="Proteomes" id="UP000885826"/>
    </source>
</evidence>
<comment type="caution">
    <text evidence="5">The sequence shown here is derived from an EMBL/GenBank/DDBJ whole genome shotgun (WGS) entry which is preliminary data.</text>
</comment>
<gene>
    <name evidence="5" type="ORF">ENI34_03455</name>
</gene>
<protein>
    <submittedName>
        <fullName evidence="5">Epoxyqueuosine reductase</fullName>
    </submittedName>
</protein>
<evidence type="ECO:0000259" key="4">
    <source>
        <dbReference type="PROSITE" id="PS51379"/>
    </source>
</evidence>
<name>A0A9C9EM36_UNCW3</name>
<dbReference type="InterPro" id="IPR017900">
    <property type="entry name" value="4Fe4S_Fe_S_CS"/>
</dbReference>
<evidence type="ECO:0000256" key="3">
    <source>
        <dbReference type="ARBA" id="ARBA00023014"/>
    </source>
</evidence>
<dbReference type="Proteomes" id="UP000885826">
    <property type="component" value="Unassembled WGS sequence"/>
</dbReference>
<sequence length="217" mass="23893">MATEKIKQEIRKFLSGLGIKIVGFGEVPHQIQPLEINLDFSRAVVFGVPLSKSVLQTITSQPTLIYKHHYKTVNWILDQSAFHLARFIEDMDKRALAIPASQTVDWEAQKGHISHKALGQAAGLGFIGRNGLLIHPVYGAGVRYASVLTDLDFSPDPEVTDSCGECRRCIEACPAEAISEKGVDLKRCLAQLKEFSRIRGIGQYICGVCVKVCNGQN</sequence>
<feature type="domain" description="4Fe-4S ferredoxin-type" evidence="4">
    <location>
        <begin position="155"/>
        <end position="183"/>
    </location>
</feature>
<dbReference type="SUPFAM" id="SSF46548">
    <property type="entry name" value="alpha-helical ferredoxin"/>
    <property type="match status" value="1"/>
</dbReference>
<dbReference type="GO" id="GO:0046872">
    <property type="term" value="F:metal ion binding"/>
    <property type="evidence" value="ECO:0007669"/>
    <property type="project" value="UniProtKB-KW"/>
</dbReference>
<dbReference type="PANTHER" id="PTHR42827">
    <property type="entry name" value="IRON-SULFUR CLUSTER-BINDING PROTEIN-RELATED"/>
    <property type="match status" value="1"/>
</dbReference>
<dbReference type="AlphaFoldDB" id="A0A9C9EM36"/>
<dbReference type="PROSITE" id="PS00198">
    <property type="entry name" value="4FE4S_FER_1"/>
    <property type="match status" value="1"/>
</dbReference>
<dbReference type="PANTHER" id="PTHR42827:SF1">
    <property type="entry name" value="IRON-SULFUR CLUSTER-BINDING PROTEIN"/>
    <property type="match status" value="1"/>
</dbReference>
<keyword evidence="3" id="KW-0411">Iron-sulfur</keyword>
<accession>A0A9C9EM36</accession>
<evidence type="ECO:0000256" key="1">
    <source>
        <dbReference type="ARBA" id="ARBA00022723"/>
    </source>
</evidence>
<dbReference type="Gene3D" id="3.30.70.20">
    <property type="match status" value="1"/>
</dbReference>
<evidence type="ECO:0000313" key="5">
    <source>
        <dbReference type="EMBL" id="HEC78182.1"/>
    </source>
</evidence>
<dbReference type="InterPro" id="IPR017896">
    <property type="entry name" value="4Fe4S_Fe-S-bd"/>
</dbReference>